<dbReference type="PANTHER" id="PTHR33096">
    <property type="entry name" value="CXC2 DOMAIN-CONTAINING PROTEIN"/>
    <property type="match status" value="1"/>
</dbReference>
<feature type="region of interest" description="Disordered" evidence="2">
    <location>
        <begin position="1"/>
        <end position="46"/>
    </location>
</feature>
<feature type="compositionally biased region" description="Basic and acidic residues" evidence="2">
    <location>
        <begin position="32"/>
        <end position="46"/>
    </location>
</feature>
<accession>A0AAW0BS80</accession>
<dbReference type="InterPro" id="IPR041457">
    <property type="entry name" value="CxC2_KDZ-assoc"/>
</dbReference>
<feature type="domain" description="CxC2-like cysteine cluster KDZ transposase-associated" evidence="3">
    <location>
        <begin position="172"/>
        <end position="277"/>
    </location>
</feature>
<sequence length="1091" mass="124427">MERKRKRVVYKHTSTEHESSAANASGRRVRIEHHPAPPRSPEKQTHHDIYDQLMGFADEDQPPPVLSEGPAALKIKLKSKAKRYENSDHPVKTWIPMRDDYMDGLLQLKGRGPWWIKGCAVCGYSEPTWRCEDCFGNRLLCCACVTERHRDQPLHLLQEWDDGHFKHRTSQDLNLRYQIGHPFGEDCPFNYSGTSRPFVVLDNNGIHTLNIDFCRCSGAPSEVDQLLNVGWFPATHQDPSTAATLNLLRRFHKLNLQARLPGYDFYNTLVLLTNAAGLSKVPDRLQQFMNMVREYRHLQMCMRAGRGHDPAGIAGTQPGELATPCRACPHPGINLPEGWEDAPPEVAWIYRQFVSEDANFKMKGRAQSSRENDPTLGPGWAYMVASDAYLKFLAEHIDEDEISHCVSFAALWSANNKRSKGLRATGIGSVSCSRHELFRPLGTGDLQKGEKYSNMDYLWFSSLIGITLLTIVASYDIACQWCRNFWTRAKDMPENLQLPDWVQVIFKVPKFHLPPHVKKCHGPYSFNFTKGVGRTDGEGVERNWSWLNLAARSISVMGPGSREDTIDDLCAFFNWKKTVDLGNSLLRKMVLAIPQAMIHSRAFHSFTNGLREGHESDLSKWEKMVRDWEMDHENPNPYDYADVEGELRDIYGRYSLTFHTAKTMTDVLARIAAEEHDAVIRDGASALTLKPGPFLIEGIEIQQTQETLRLEVKRPNRTTIQATALQRSRTLLLAKVKVLHDEQAKYMPGLKTWLGQQSPALPTGNNAQPETIPIYLPSSLPPDARAHVCAPSLVQQEDALRHAQALEALHLLRSNLRTRTFAHQFQRRHTGSQGAYTKSRELLDGIERRIRSASTRYRAAREALLNLRGSGTWEEELRELRKEDVRGMNERLLNEQEKEENRKARLLAGLPEDASGNDVDEYGEPVEPTTLFNLETGEGRRLLSWIWYSGGAGTSDVNGDGSLHEDIRVEWTKACARADRWREELILLDEEMRRVLEFCSWKARWWEERSGLRSSGVTAELREGLEAYARAQAARERAWESAWREKWAAVRERSKIVMRDHLVDVSELVPLEIELDEEEDMELDAADDDDE</sequence>
<keyword evidence="1" id="KW-0175">Coiled coil</keyword>
<dbReference type="Pfam" id="PF18758">
    <property type="entry name" value="KDZ"/>
    <property type="match status" value="1"/>
</dbReference>
<gene>
    <name evidence="4" type="ORF">R3P38DRAFT_3314467</name>
</gene>
<dbReference type="InterPro" id="IPR040521">
    <property type="entry name" value="KDZ"/>
</dbReference>
<keyword evidence="5" id="KW-1185">Reference proteome</keyword>
<feature type="coiled-coil region" evidence="1">
    <location>
        <begin position="843"/>
        <end position="909"/>
    </location>
</feature>
<reference evidence="4 5" key="1">
    <citation type="journal article" date="2024" name="J Genomics">
        <title>Draft genome sequencing and assembly of Favolaschia claudopus CIRM-BRFM 2984 isolated from oak limbs.</title>
        <authorList>
            <person name="Navarro D."/>
            <person name="Drula E."/>
            <person name="Chaduli D."/>
            <person name="Cazenave R."/>
            <person name="Ahrendt S."/>
            <person name="Wang J."/>
            <person name="Lipzen A."/>
            <person name="Daum C."/>
            <person name="Barry K."/>
            <person name="Grigoriev I.V."/>
            <person name="Favel A."/>
            <person name="Rosso M.N."/>
            <person name="Martin F."/>
        </authorList>
    </citation>
    <scope>NUCLEOTIDE SEQUENCE [LARGE SCALE GENOMIC DNA]</scope>
    <source>
        <strain evidence="4 5">CIRM-BRFM 2984</strain>
    </source>
</reference>
<dbReference type="Proteomes" id="UP001362999">
    <property type="component" value="Unassembled WGS sequence"/>
</dbReference>
<protein>
    <submittedName>
        <fullName evidence="4">CxC2 domain-containing protein</fullName>
    </submittedName>
</protein>
<name>A0AAW0BS80_9AGAR</name>
<organism evidence="4 5">
    <name type="scientific">Favolaschia claudopus</name>
    <dbReference type="NCBI Taxonomy" id="2862362"/>
    <lineage>
        <taxon>Eukaryota</taxon>
        <taxon>Fungi</taxon>
        <taxon>Dikarya</taxon>
        <taxon>Basidiomycota</taxon>
        <taxon>Agaricomycotina</taxon>
        <taxon>Agaricomycetes</taxon>
        <taxon>Agaricomycetidae</taxon>
        <taxon>Agaricales</taxon>
        <taxon>Marasmiineae</taxon>
        <taxon>Mycenaceae</taxon>
        <taxon>Favolaschia</taxon>
    </lineage>
</organism>
<feature type="compositionally biased region" description="Basic residues" evidence="2">
    <location>
        <begin position="1"/>
        <end position="10"/>
    </location>
</feature>
<proteinExistence type="predicted"/>
<dbReference type="EMBL" id="JAWWNJ010000026">
    <property type="protein sequence ID" value="KAK7029756.1"/>
    <property type="molecule type" value="Genomic_DNA"/>
</dbReference>
<evidence type="ECO:0000256" key="1">
    <source>
        <dbReference type="SAM" id="Coils"/>
    </source>
</evidence>
<evidence type="ECO:0000313" key="5">
    <source>
        <dbReference type="Proteomes" id="UP001362999"/>
    </source>
</evidence>
<dbReference type="PANTHER" id="PTHR33096:SF1">
    <property type="entry name" value="CXC1-LIKE CYSTEINE CLUSTER ASSOCIATED WITH KDZ TRANSPOSASES DOMAIN-CONTAINING PROTEIN"/>
    <property type="match status" value="1"/>
</dbReference>
<evidence type="ECO:0000259" key="3">
    <source>
        <dbReference type="Pfam" id="PF18803"/>
    </source>
</evidence>
<dbReference type="AlphaFoldDB" id="A0AAW0BS80"/>
<dbReference type="Pfam" id="PF18803">
    <property type="entry name" value="CxC2"/>
    <property type="match status" value="1"/>
</dbReference>
<dbReference type="CDD" id="cd19757">
    <property type="entry name" value="Bbox1"/>
    <property type="match status" value="1"/>
</dbReference>
<evidence type="ECO:0000256" key="2">
    <source>
        <dbReference type="SAM" id="MobiDB-lite"/>
    </source>
</evidence>
<evidence type="ECO:0000313" key="4">
    <source>
        <dbReference type="EMBL" id="KAK7029756.1"/>
    </source>
</evidence>
<comment type="caution">
    <text evidence="4">The sequence shown here is derived from an EMBL/GenBank/DDBJ whole genome shotgun (WGS) entry which is preliminary data.</text>
</comment>